<dbReference type="FunFam" id="1.10.10.10:FF:000008">
    <property type="entry name" value="E2F transcription factor 1"/>
    <property type="match status" value="1"/>
</dbReference>
<dbReference type="EMBL" id="SWLE01000016">
    <property type="protein sequence ID" value="TNM91164.1"/>
    <property type="molecule type" value="Genomic_DNA"/>
</dbReference>
<sequence length="267" mass="30267">MPDQDPKSRAEKSLAELTKRFLRLLQESEGGILDLKKAVKILAVNKQRRRIYDITNVLEGVGLISKVSKRCVMWIGSLATTDVQQTLTRRMTDLRSELRDLEQKETFLDLQKFWIEQSIRNTAEDCSNLIYVNHEDVCNCFSGRTVLAVRAPTGTKLEVPIPKVVHRCPTKYQIYLKSINGPIDVLLLSKRSVSAPPLVLPVPPPQDILRNNRVDVLDDMESDLPPCQASVYPNPTSRFERPAMKDIWSSCFIKAEPTRTPASGCEY</sequence>
<keyword evidence="3 5" id="KW-0238">DNA-binding</keyword>
<dbReference type="SUPFAM" id="SSF144074">
    <property type="entry name" value="E2F-DP heterodimerization region"/>
    <property type="match status" value="1"/>
</dbReference>
<proteinExistence type="inferred from homology"/>
<dbReference type="InterPro" id="IPR037241">
    <property type="entry name" value="E2F-DP_heterodim"/>
</dbReference>
<dbReference type="InterPro" id="IPR036388">
    <property type="entry name" value="WH-like_DNA-bd_sf"/>
</dbReference>
<dbReference type="PANTHER" id="PTHR12081">
    <property type="entry name" value="TRANSCRIPTION FACTOR E2F"/>
    <property type="match status" value="1"/>
</dbReference>
<keyword evidence="5" id="KW-0539">Nucleus</keyword>
<feature type="domain" description="E2F/DP family winged-helix DNA-binding" evidence="7">
    <location>
        <begin position="9"/>
        <end position="76"/>
    </location>
</feature>
<dbReference type="Pfam" id="PF16421">
    <property type="entry name" value="E2F_CC-MB"/>
    <property type="match status" value="1"/>
</dbReference>
<evidence type="ECO:0000313" key="8">
    <source>
        <dbReference type="EMBL" id="TNM91164.1"/>
    </source>
</evidence>
<organism evidence="8 9">
    <name type="scientific">Takifugu bimaculatus</name>
    <dbReference type="NCBI Taxonomy" id="433685"/>
    <lineage>
        <taxon>Eukaryota</taxon>
        <taxon>Metazoa</taxon>
        <taxon>Chordata</taxon>
        <taxon>Craniata</taxon>
        <taxon>Vertebrata</taxon>
        <taxon>Euteleostomi</taxon>
        <taxon>Actinopterygii</taxon>
        <taxon>Neopterygii</taxon>
        <taxon>Teleostei</taxon>
        <taxon>Neoteleostei</taxon>
        <taxon>Acanthomorphata</taxon>
        <taxon>Eupercaria</taxon>
        <taxon>Tetraodontiformes</taxon>
        <taxon>Tetradontoidea</taxon>
        <taxon>Tetraodontidae</taxon>
        <taxon>Takifugu</taxon>
    </lineage>
</organism>
<keyword evidence="6" id="KW-0175">Coiled coil</keyword>
<dbReference type="SUPFAM" id="SSF46785">
    <property type="entry name" value="Winged helix' DNA-binding domain"/>
    <property type="match status" value="1"/>
</dbReference>
<evidence type="ECO:0000259" key="7">
    <source>
        <dbReference type="SMART" id="SM01372"/>
    </source>
</evidence>
<evidence type="ECO:0000313" key="9">
    <source>
        <dbReference type="Proteomes" id="UP000516260"/>
    </source>
</evidence>
<evidence type="ECO:0000256" key="4">
    <source>
        <dbReference type="ARBA" id="ARBA00023163"/>
    </source>
</evidence>
<dbReference type="CDD" id="cd14660">
    <property type="entry name" value="E2F_DD"/>
    <property type="match status" value="1"/>
</dbReference>
<dbReference type="Gene3D" id="1.10.10.10">
    <property type="entry name" value="Winged helix-like DNA-binding domain superfamily/Winged helix DNA-binding domain"/>
    <property type="match status" value="1"/>
</dbReference>
<protein>
    <recommendedName>
        <fullName evidence="7">E2F/DP family winged-helix DNA-binding domain-containing protein</fullName>
    </recommendedName>
</protein>
<name>A0A4Z2BFL7_9TELE</name>
<evidence type="ECO:0000256" key="1">
    <source>
        <dbReference type="ARBA" id="ARBA00010940"/>
    </source>
</evidence>
<evidence type="ECO:0000256" key="2">
    <source>
        <dbReference type="ARBA" id="ARBA00023015"/>
    </source>
</evidence>
<dbReference type="InterPro" id="IPR003316">
    <property type="entry name" value="E2F_WHTH_DNA-bd_dom"/>
</dbReference>
<dbReference type="GO" id="GO:0000981">
    <property type="term" value="F:DNA-binding transcription factor activity, RNA polymerase II-specific"/>
    <property type="evidence" value="ECO:0007669"/>
    <property type="project" value="TreeGrafter"/>
</dbReference>
<dbReference type="InterPro" id="IPR032198">
    <property type="entry name" value="E2F_CC-MB"/>
</dbReference>
<gene>
    <name evidence="8" type="ORF">fugu_003453</name>
</gene>
<keyword evidence="2 5" id="KW-0805">Transcription regulation</keyword>
<dbReference type="InterPro" id="IPR015633">
    <property type="entry name" value="E2F"/>
</dbReference>
<comment type="similarity">
    <text evidence="1 5">Belongs to the E2F/DP family.</text>
</comment>
<dbReference type="GO" id="GO:0046983">
    <property type="term" value="F:protein dimerization activity"/>
    <property type="evidence" value="ECO:0007669"/>
    <property type="project" value="InterPro"/>
</dbReference>
<accession>A0A4Z2BFL7</accession>
<feature type="coiled-coil region" evidence="6">
    <location>
        <begin position="84"/>
        <end position="111"/>
    </location>
</feature>
<comment type="caution">
    <text evidence="8">The sequence shown here is derived from an EMBL/GenBank/DDBJ whole genome shotgun (WGS) entry which is preliminary data.</text>
</comment>
<dbReference type="GO" id="GO:0090575">
    <property type="term" value="C:RNA polymerase II transcription regulator complex"/>
    <property type="evidence" value="ECO:0007669"/>
    <property type="project" value="TreeGrafter"/>
</dbReference>
<dbReference type="InterPro" id="IPR036390">
    <property type="entry name" value="WH_DNA-bd_sf"/>
</dbReference>
<keyword evidence="9" id="KW-1185">Reference proteome</keyword>
<evidence type="ECO:0000256" key="6">
    <source>
        <dbReference type="SAM" id="Coils"/>
    </source>
</evidence>
<evidence type="ECO:0000256" key="3">
    <source>
        <dbReference type="ARBA" id="ARBA00023125"/>
    </source>
</evidence>
<reference evidence="8 9" key="1">
    <citation type="submission" date="2019-04" db="EMBL/GenBank/DDBJ databases">
        <title>The sequence and de novo assembly of Takifugu bimaculatus genome using PacBio and Hi-C technologies.</title>
        <authorList>
            <person name="Xu P."/>
            <person name="Liu B."/>
            <person name="Zhou Z."/>
        </authorList>
    </citation>
    <scope>NUCLEOTIDE SEQUENCE [LARGE SCALE GENOMIC DNA]</scope>
    <source>
        <strain evidence="8">TB-2018</strain>
        <tissue evidence="8">Muscle</tissue>
    </source>
</reference>
<comment type="subcellular location">
    <subcellularLocation>
        <location evidence="5">Nucleus</location>
    </subcellularLocation>
</comment>
<dbReference type="GO" id="GO:0000978">
    <property type="term" value="F:RNA polymerase II cis-regulatory region sequence-specific DNA binding"/>
    <property type="evidence" value="ECO:0007669"/>
    <property type="project" value="InterPro"/>
</dbReference>
<dbReference type="Pfam" id="PF02319">
    <property type="entry name" value="WHD_E2F_TDP"/>
    <property type="match status" value="1"/>
</dbReference>
<dbReference type="AlphaFoldDB" id="A0A4Z2BFL7"/>
<evidence type="ECO:0000256" key="5">
    <source>
        <dbReference type="RuleBase" id="RU003796"/>
    </source>
</evidence>
<dbReference type="SMART" id="SM01372">
    <property type="entry name" value="E2F_TDP"/>
    <property type="match status" value="1"/>
</dbReference>
<dbReference type="Gene3D" id="6.10.250.540">
    <property type="match status" value="1"/>
</dbReference>
<keyword evidence="4 5" id="KW-0804">Transcription</keyword>
<dbReference type="Proteomes" id="UP000516260">
    <property type="component" value="Chromosome 3"/>
</dbReference>
<dbReference type="PANTHER" id="PTHR12081:SF42">
    <property type="entry name" value="TRANSCRIPTION FACTOR E2F4"/>
    <property type="match status" value="1"/>
</dbReference>